<dbReference type="Pfam" id="PF22920">
    <property type="entry name" value="UvrC_RNaseH"/>
    <property type="match status" value="1"/>
</dbReference>
<dbReference type="FunFam" id="3.40.1440.10:FF:000001">
    <property type="entry name" value="UvrABC system protein C"/>
    <property type="match status" value="1"/>
</dbReference>
<keyword evidence="5 7" id="KW-0234">DNA repair</keyword>
<dbReference type="AlphaFoldDB" id="A0A6I7HPX2"/>
<comment type="subcellular location">
    <subcellularLocation>
        <location evidence="7">Cytoplasm</location>
    </subcellularLocation>
</comment>
<evidence type="ECO:0000259" key="10">
    <source>
        <dbReference type="PROSITE" id="PS50164"/>
    </source>
</evidence>
<dbReference type="Pfam" id="PF08459">
    <property type="entry name" value="UvrC_RNaseH_dom"/>
    <property type="match status" value="1"/>
</dbReference>
<dbReference type="PROSITE" id="PS50164">
    <property type="entry name" value="GIY_YIG"/>
    <property type="match status" value="1"/>
</dbReference>
<dbReference type="RefSeq" id="WP_114362007.1">
    <property type="nucleotide sequence ID" value="NZ_QPIX01000002.1"/>
</dbReference>
<dbReference type="SUPFAM" id="SSF46600">
    <property type="entry name" value="C-terminal UvrC-binding domain of UvrB"/>
    <property type="match status" value="1"/>
</dbReference>
<dbReference type="Gene3D" id="1.10.150.20">
    <property type="entry name" value="5' to 3' exonuclease, C-terminal subdomain"/>
    <property type="match status" value="1"/>
</dbReference>
<feature type="domain" description="UVR" evidence="9">
    <location>
        <begin position="250"/>
        <end position="285"/>
    </location>
</feature>
<dbReference type="PANTHER" id="PTHR30562:SF1">
    <property type="entry name" value="UVRABC SYSTEM PROTEIN C"/>
    <property type="match status" value="1"/>
</dbReference>
<evidence type="ECO:0000256" key="4">
    <source>
        <dbReference type="ARBA" id="ARBA00022881"/>
    </source>
</evidence>
<dbReference type="InterPro" id="IPR038476">
    <property type="entry name" value="UvrC_RNase_H_dom_sf"/>
</dbReference>
<dbReference type="EMBL" id="QPIX01000002">
    <property type="protein sequence ID" value="RCW27693.1"/>
    <property type="molecule type" value="Genomic_DNA"/>
</dbReference>
<evidence type="ECO:0000259" key="11">
    <source>
        <dbReference type="PROSITE" id="PS50165"/>
    </source>
</evidence>
<keyword evidence="6 7" id="KW-0742">SOS response</keyword>
<dbReference type="PANTHER" id="PTHR30562">
    <property type="entry name" value="UVRC/OXIDOREDUCTASE"/>
    <property type="match status" value="1"/>
</dbReference>
<evidence type="ECO:0000256" key="5">
    <source>
        <dbReference type="ARBA" id="ARBA00023204"/>
    </source>
</evidence>
<comment type="subunit">
    <text evidence="7">Interacts with UvrB in an incision complex.</text>
</comment>
<dbReference type="CDD" id="cd10434">
    <property type="entry name" value="GIY-YIG_UvrC_Cho"/>
    <property type="match status" value="1"/>
</dbReference>
<evidence type="ECO:0000313" key="12">
    <source>
        <dbReference type="EMBL" id="RCW27693.1"/>
    </source>
</evidence>
<keyword evidence="4 7" id="KW-0267">Excision nuclease</keyword>
<feature type="region of interest" description="Disordered" evidence="8">
    <location>
        <begin position="1"/>
        <end position="25"/>
    </location>
</feature>
<evidence type="ECO:0000256" key="2">
    <source>
        <dbReference type="ARBA" id="ARBA00022763"/>
    </source>
</evidence>
<dbReference type="Pfam" id="PF02151">
    <property type="entry name" value="UVR"/>
    <property type="match status" value="1"/>
</dbReference>
<dbReference type="Gene3D" id="3.40.1440.10">
    <property type="entry name" value="GIY-YIG endonuclease"/>
    <property type="match status" value="1"/>
</dbReference>
<dbReference type="Gene3D" id="4.10.860.10">
    <property type="entry name" value="UVR domain"/>
    <property type="match status" value="1"/>
</dbReference>
<dbReference type="InterPro" id="IPR001162">
    <property type="entry name" value="UvrC_RNase_H_dom"/>
</dbReference>
<dbReference type="PROSITE" id="PS50165">
    <property type="entry name" value="UVRC"/>
    <property type="match status" value="1"/>
</dbReference>
<dbReference type="SMART" id="SM00278">
    <property type="entry name" value="HhH1"/>
    <property type="match status" value="2"/>
</dbReference>
<dbReference type="GO" id="GO:0005737">
    <property type="term" value="C:cytoplasm"/>
    <property type="evidence" value="ECO:0007669"/>
    <property type="project" value="UniProtKB-SubCell"/>
</dbReference>
<organism evidence="12 13">
    <name type="scientific">Ciceribacter lividus</name>
    <dbReference type="NCBI Taxonomy" id="1197950"/>
    <lineage>
        <taxon>Bacteria</taxon>
        <taxon>Pseudomonadati</taxon>
        <taxon>Pseudomonadota</taxon>
        <taxon>Alphaproteobacteria</taxon>
        <taxon>Hyphomicrobiales</taxon>
        <taxon>Rhizobiaceae</taxon>
        <taxon>Ciceribacter</taxon>
    </lineage>
</organism>
<dbReference type="InterPro" id="IPR010994">
    <property type="entry name" value="RuvA_2-like"/>
</dbReference>
<evidence type="ECO:0000256" key="7">
    <source>
        <dbReference type="HAMAP-Rule" id="MF_00203"/>
    </source>
</evidence>
<comment type="caution">
    <text evidence="12">The sequence shown here is derived from an EMBL/GenBank/DDBJ whole genome shotgun (WGS) entry which is preliminary data.</text>
</comment>
<sequence length="675" mass="74936">MTGGKLPDGGVLYDGTEDEDEGVVESESPVSALSIDWNEGGIDHQGLSGAELIGEFVKKLPNSPGVYRMMNAEGDVLYVGKARSLKKRVGNYAQGRVHSNRIARMVRETAHMEFVTTRTEVEALLLEANLIKRLRPRFNVLLRDDKSFPYILITGDSRAPAIFKHRGARSRKGDYFGPFASASAVGRTINSLQRAFLLRTCTDSVFETRTRPCLLYQIKRCSGPCTHEISDEGYAGLVREAKDFLSGRSQNVKAAIARAMNEAAENLDFERAAVFRDRLAALSHVQSHQGINPAGIEEADVFAIHHEGGLSCIQVFFFRTGQNWGNRAYFPKADPQLSGAEVLGAFLAQFYDDKPCPRQILLSETIEEQELLAAALSERAGHKVHVLVPQRGEKKDILDHVIANAREAHGRKLAETASQSRLLQGFAETFSLPYVPRRIEIYDNSHIMGTNAVGGMVVAGPEGFVKNQYRKFNIRSTDITPGDDFGMMREVMTRRFSRLLKEEGKPDRSQPPVDEAENNHFPAWPDVILIDGGQGQMTAVRAILDDLDIRDCVTAIGVAKGVDRDAGRERFFIEGRPDFTLPPRDPVLYFIQRLRDEAHRFAIGSHRARRKKEMVKNPLDEIGGIGPSRKRALLQHFGTAKAVSRAAISDLTSVEGISEAVARQIYNHFHESGAD</sequence>
<evidence type="ECO:0000313" key="13">
    <source>
        <dbReference type="Proteomes" id="UP000252582"/>
    </source>
</evidence>
<dbReference type="GO" id="GO:0009380">
    <property type="term" value="C:excinuclease repair complex"/>
    <property type="evidence" value="ECO:0007669"/>
    <property type="project" value="InterPro"/>
</dbReference>
<gene>
    <name evidence="7" type="primary">uvrC</name>
    <name evidence="12" type="ORF">DFR48_102177</name>
</gene>
<dbReference type="InterPro" id="IPR004791">
    <property type="entry name" value="UvrC"/>
</dbReference>
<dbReference type="GO" id="GO:0009381">
    <property type="term" value="F:excinuclease ABC activity"/>
    <property type="evidence" value="ECO:0007669"/>
    <property type="project" value="UniProtKB-UniRule"/>
</dbReference>
<dbReference type="InterPro" id="IPR036876">
    <property type="entry name" value="UVR_dom_sf"/>
</dbReference>
<feature type="domain" description="UvrC family homology region profile" evidence="11">
    <location>
        <begin position="301"/>
        <end position="544"/>
    </location>
</feature>
<dbReference type="SUPFAM" id="SSF47781">
    <property type="entry name" value="RuvA domain 2-like"/>
    <property type="match status" value="1"/>
</dbReference>
<dbReference type="GO" id="GO:0003677">
    <property type="term" value="F:DNA binding"/>
    <property type="evidence" value="ECO:0007669"/>
    <property type="project" value="UniProtKB-UniRule"/>
</dbReference>
<keyword evidence="3 7" id="KW-0228">DNA excision</keyword>
<dbReference type="InterPro" id="IPR035901">
    <property type="entry name" value="GIY-YIG_endonuc_sf"/>
</dbReference>
<dbReference type="SUPFAM" id="SSF82771">
    <property type="entry name" value="GIY-YIG endonuclease"/>
    <property type="match status" value="1"/>
</dbReference>
<comment type="similarity">
    <text evidence="7">Belongs to the UvrC family.</text>
</comment>
<dbReference type="PROSITE" id="PS50151">
    <property type="entry name" value="UVR"/>
    <property type="match status" value="1"/>
</dbReference>
<comment type="function">
    <text evidence="7">The UvrABC repair system catalyzes the recognition and processing of DNA lesions. UvrC both incises the 5' and 3' sides of the lesion. The N-terminal half is responsible for the 3' incision and the C-terminal half is responsible for the 5' incision.</text>
</comment>
<evidence type="ECO:0000256" key="1">
    <source>
        <dbReference type="ARBA" id="ARBA00022490"/>
    </source>
</evidence>
<proteinExistence type="inferred from homology"/>
<dbReference type="Pfam" id="PF01541">
    <property type="entry name" value="GIY-YIG"/>
    <property type="match status" value="1"/>
</dbReference>
<dbReference type="InterPro" id="IPR000305">
    <property type="entry name" value="GIY-YIG_endonuc"/>
</dbReference>
<dbReference type="Proteomes" id="UP000252582">
    <property type="component" value="Unassembled WGS sequence"/>
</dbReference>
<dbReference type="Pfam" id="PF14520">
    <property type="entry name" value="HHH_5"/>
    <property type="match status" value="1"/>
</dbReference>
<dbReference type="InterPro" id="IPR047296">
    <property type="entry name" value="GIY-YIG_UvrC_Cho"/>
</dbReference>
<evidence type="ECO:0000259" key="9">
    <source>
        <dbReference type="PROSITE" id="PS50151"/>
    </source>
</evidence>
<dbReference type="NCBIfam" id="TIGR00194">
    <property type="entry name" value="uvrC"/>
    <property type="match status" value="1"/>
</dbReference>
<keyword evidence="13" id="KW-1185">Reference proteome</keyword>
<evidence type="ECO:0000256" key="3">
    <source>
        <dbReference type="ARBA" id="ARBA00022769"/>
    </source>
</evidence>
<dbReference type="InterPro" id="IPR001943">
    <property type="entry name" value="UVR_dom"/>
</dbReference>
<accession>A0A6I7HPX2</accession>
<dbReference type="InterPro" id="IPR003583">
    <property type="entry name" value="Hlx-hairpin-Hlx_DNA-bd_motif"/>
</dbReference>
<dbReference type="FunFam" id="3.30.420.340:FF:000001">
    <property type="entry name" value="UvrABC system protein C"/>
    <property type="match status" value="1"/>
</dbReference>
<dbReference type="GO" id="GO:0006289">
    <property type="term" value="P:nucleotide-excision repair"/>
    <property type="evidence" value="ECO:0007669"/>
    <property type="project" value="UniProtKB-UniRule"/>
</dbReference>
<dbReference type="NCBIfam" id="NF001824">
    <property type="entry name" value="PRK00558.1-5"/>
    <property type="match status" value="1"/>
</dbReference>
<dbReference type="Gene3D" id="3.30.420.340">
    <property type="entry name" value="UvrC, RNAse H endonuclease domain"/>
    <property type="match status" value="1"/>
</dbReference>
<evidence type="ECO:0000256" key="8">
    <source>
        <dbReference type="SAM" id="MobiDB-lite"/>
    </source>
</evidence>
<keyword evidence="1 7" id="KW-0963">Cytoplasm</keyword>
<feature type="domain" description="GIY-YIG" evidence="10">
    <location>
        <begin position="62"/>
        <end position="140"/>
    </location>
</feature>
<protein>
    <recommendedName>
        <fullName evidence="7">UvrABC system protein C</fullName>
        <shortName evidence="7">Protein UvrC</shortName>
    </recommendedName>
    <alternativeName>
        <fullName evidence="7">Excinuclease ABC subunit C</fullName>
    </alternativeName>
</protein>
<feature type="compositionally biased region" description="Acidic residues" evidence="8">
    <location>
        <begin position="15"/>
        <end position="24"/>
    </location>
</feature>
<evidence type="ECO:0000256" key="6">
    <source>
        <dbReference type="ARBA" id="ARBA00023236"/>
    </source>
</evidence>
<reference evidence="12 13" key="1">
    <citation type="submission" date="2018-07" db="EMBL/GenBank/DDBJ databases">
        <title>Genomic Encyclopedia of Type Strains, Phase IV (KMG-IV): sequencing the most valuable type-strain genomes for metagenomic binning, comparative biology and taxonomic classification.</title>
        <authorList>
            <person name="Goeker M."/>
        </authorList>
    </citation>
    <scope>NUCLEOTIDE SEQUENCE [LARGE SCALE GENOMIC DNA]</scope>
    <source>
        <strain evidence="12 13">DSM 25528</strain>
    </source>
</reference>
<dbReference type="HAMAP" id="MF_00203">
    <property type="entry name" value="UvrC"/>
    <property type="match status" value="1"/>
</dbReference>
<dbReference type="SMART" id="SM00465">
    <property type="entry name" value="GIYc"/>
    <property type="match status" value="1"/>
</dbReference>
<dbReference type="GO" id="GO:0009432">
    <property type="term" value="P:SOS response"/>
    <property type="evidence" value="ECO:0007669"/>
    <property type="project" value="UniProtKB-UniRule"/>
</dbReference>
<dbReference type="InterPro" id="IPR050066">
    <property type="entry name" value="UvrABC_protein_C"/>
</dbReference>
<keyword evidence="2 7" id="KW-0227">DNA damage</keyword>
<name>A0A6I7HPX2_9HYPH</name>